<feature type="transmembrane region" description="Helical" evidence="1">
    <location>
        <begin position="150"/>
        <end position="170"/>
    </location>
</feature>
<evidence type="ECO:0000256" key="1">
    <source>
        <dbReference type="SAM" id="Phobius"/>
    </source>
</evidence>
<sequence length="404" mass="43448">MRRVFRSSPSVLRVILLALLPALIRLAADLSRLWRTPWVWSPAVLPARVEEVLSMDIARLLVGLALLRAAWRGSPRIPGDAAWALSGVCFLSALDLLWEPLIRRWMDPYILALSSYPDVPGMVELLLSMIGFVLGLLTSSPVGAERGGRWWLSWALALLPALLWMVGIGVGTRVERILFPPDGRGEMLRAIARIVGAYLLIAGVDAGVDAVQAVVVLMGRRIEEAAYRNPYAVGVEIGWWGALALLSVAGALSAGGVGAWNLGLMRQAEVGRILAVGTGSVGLAWLGMTLALIGSERAYPEAYEANPGALFFWLANLPLAVGLAILAVYLMRSVFSSRGSGWLIAAGLFLMLGTGWMMLGLTLRDGVVGSCVWMAGAGFPSLIVLGLGLYARRARPRANRMSDR</sequence>
<dbReference type="AlphaFoldDB" id="A0A212RDH8"/>
<feature type="transmembrane region" description="Helical" evidence="1">
    <location>
        <begin position="310"/>
        <end position="330"/>
    </location>
</feature>
<keyword evidence="3" id="KW-1185">Reference proteome</keyword>
<name>A0A212RDH8_9CHLR</name>
<gene>
    <name evidence="2" type="ORF">SAMN02746019_00011710</name>
</gene>
<dbReference type="RefSeq" id="WP_088571830.1">
    <property type="nucleotide sequence ID" value="NZ_FYEK01000044.1"/>
</dbReference>
<protein>
    <submittedName>
        <fullName evidence="2">Uncharacterized protein</fullName>
    </submittedName>
</protein>
<feature type="transmembrane region" description="Helical" evidence="1">
    <location>
        <begin position="237"/>
        <end position="261"/>
    </location>
</feature>
<dbReference type="InParanoid" id="A0A212RDH8"/>
<feature type="transmembrane region" description="Helical" evidence="1">
    <location>
        <begin position="367"/>
        <end position="391"/>
    </location>
</feature>
<dbReference type="EMBL" id="FYEK01000044">
    <property type="protein sequence ID" value="SNB70190.1"/>
    <property type="molecule type" value="Genomic_DNA"/>
</dbReference>
<keyword evidence="1" id="KW-0812">Transmembrane</keyword>
<accession>A0A212RDH8</accession>
<evidence type="ECO:0000313" key="3">
    <source>
        <dbReference type="Proteomes" id="UP000197025"/>
    </source>
</evidence>
<keyword evidence="1" id="KW-1133">Transmembrane helix</keyword>
<keyword evidence="1" id="KW-0472">Membrane</keyword>
<feature type="transmembrane region" description="Helical" evidence="1">
    <location>
        <begin position="342"/>
        <end position="361"/>
    </location>
</feature>
<feature type="transmembrane region" description="Helical" evidence="1">
    <location>
        <begin position="119"/>
        <end position="138"/>
    </location>
</feature>
<proteinExistence type="predicted"/>
<dbReference type="Proteomes" id="UP000197025">
    <property type="component" value="Unassembled WGS sequence"/>
</dbReference>
<reference evidence="3" key="1">
    <citation type="submission" date="2017-06" db="EMBL/GenBank/DDBJ databases">
        <authorList>
            <person name="Varghese N."/>
            <person name="Submissions S."/>
        </authorList>
    </citation>
    <scope>NUCLEOTIDE SEQUENCE [LARGE SCALE GENOMIC DNA]</scope>
    <source>
        <strain evidence="3">JAD2</strain>
    </source>
</reference>
<feature type="transmembrane region" description="Helical" evidence="1">
    <location>
        <begin position="273"/>
        <end position="295"/>
    </location>
</feature>
<organism evidence="2 3">
    <name type="scientific">Thermoflexus hugenholtzii JAD2</name>
    <dbReference type="NCBI Taxonomy" id="877466"/>
    <lineage>
        <taxon>Bacteria</taxon>
        <taxon>Bacillati</taxon>
        <taxon>Chloroflexota</taxon>
        <taxon>Thermoflexia</taxon>
        <taxon>Thermoflexales</taxon>
        <taxon>Thermoflexaceae</taxon>
        <taxon>Thermoflexus</taxon>
    </lineage>
</organism>
<evidence type="ECO:0000313" key="2">
    <source>
        <dbReference type="EMBL" id="SNB70190.1"/>
    </source>
</evidence>